<dbReference type="CDD" id="cd08417">
    <property type="entry name" value="PBP2_Nitroaromatics_like"/>
    <property type="match status" value="1"/>
</dbReference>
<evidence type="ECO:0000256" key="4">
    <source>
        <dbReference type="ARBA" id="ARBA00023125"/>
    </source>
</evidence>
<accession>A0A7X0JQ76</accession>
<dbReference type="Pfam" id="PF00126">
    <property type="entry name" value="HTH_1"/>
    <property type="match status" value="1"/>
</dbReference>
<evidence type="ECO:0000256" key="6">
    <source>
        <dbReference type="ARBA" id="ARBA00023163"/>
    </source>
</evidence>
<dbReference type="SUPFAM" id="SSF53850">
    <property type="entry name" value="Periplasmic binding protein-like II"/>
    <property type="match status" value="1"/>
</dbReference>
<organism evidence="8 9">
    <name type="scientific">Rhizobium soli</name>
    <dbReference type="NCBI Taxonomy" id="424798"/>
    <lineage>
        <taxon>Bacteria</taxon>
        <taxon>Pseudomonadati</taxon>
        <taxon>Pseudomonadota</taxon>
        <taxon>Alphaproteobacteria</taxon>
        <taxon>Hyphomicrobiales</taxon>
        <taxon>Rhizobiaceae</taxon>
        <taxon>Rhizobium/Agrobacterium group</taxon>
        <taxon>Rhizobium</taxon>
    </lineage>
</organism>
<dbReference type="InterPro" id="IPR005119">
    <property type="entry name" value="LysR_subst-bd"/>
</dbReference>
<proteinExistence type="inferred from homology"/>
<keyword evidence="5" id="KW-0010">Activator</keyword>
<dbReference type="InterPro" id="IPR050389">
    <property type="entry name" value="LysR-type_TF"/>
</dbReference>
<dbReference type="SUPFAM" id="SSF46785">
    <property type="entry name" value="Winged helix' DNA-binding domain"/>
    <property type="match status" value="1"/>
</dbReference>
<dbReference type="PROSITE" id="PS50931">
    <property type="entry name" value="HTH_LYSR"/>
    <property type="match status" value="1"/>
</dbReference>
<gene>
    <name evidence="8" type="ORF">F4695_004289</name>
</gene>
<dbReference type="Proteomes" id="UP000585437">
    <property type="component" value="Unassembled WGS sequence"/>
</dbReference>
<dbReference type="GO" id="GO:0003677">
    <property type="term" value="F:DNA binding"/>
    <property type="evidence" value="ECO:0007669"/>
    <property type="project" value="UniProtKB-KW"/>
</dbReference>
<dbReference type="EMBL" id="JACHBU010000012">
    <property type="protein sequence ID" value="MBB6510897.1"/>
    <property type="molecule type" value="Genomic_DNA"/>
</dbReference>
<evidence type="ECO:0000256" key="1">
    <source>
        <dbReference type="ARBA" id="ARBA00009437"/>
    </source>
</evidence>
<keyword evidence="3" id="KW-0805">Transcription regulation</keyword>
<dbReference type="InterPro" id="IPR037402">
    <property type="entry name" value="YidZ_PBP2"/>
</dbReference>
<dbReference type="AlphaFoldDB" id="A0A7X0JQ76"/>
<protein>
    <submittedName>
        <fullName evidence="8">DNA-binding transcriptional LysR family regulator</fullName>
    </submittedName>
</protein>
<dbReference type="PANTHER" id="PTHR30118:SF15">
    <property type="entry name" value="TRANSCRIPTIONAL REGULATORY PROTEIN"/>
    <property type="match status" value="1"/>
</dbReference>
<dbReference type="InterPro" id="IPR000847">
    <property type="entry name" value="LysR_HTH_N"/>
</dbReference>
<evidence type="ECO:0000259" key="7">
    <source>
        <dbReference type="PROSITE" id="PS50931"/>
    </source>
</evidence>
<dbReference type="InterPro" id="IPR036388">
    <property type="entry name" value="WH-like_DNA-bd_sf"/>
</dbReference>
<keyword evidence="9" id="KW-1185">Reference proteome</keyword>
<dbReference type="Gene3D" id="3.40.190.10">
    <property type="entry name" value="Periplasmic binding protein-like II"/>
    <property type="match status" value="2"/>
</dbReference>
<dbReference type="GO" id="GO:0003700">
    <property type="term" value="F:DNA-binding transcription factor activity"/>
    <property type="evidence" value="ECO:0007669"/>
    <property type="project" value="InterPro"/>
</dbReference>
<dbReference type="Pfam" id="PF03466">
    <property type="entry name" value="LysR_substrate"/>
    <property type="match status" value="1"/>
</dbReference>
<evidence type="ECO:0000256" key="5">
    <source>
        <dbReference type="ARBA" id="ARBA00023159"/>
    </source>
</evidence>
<dbReference type="RefSeq" id="WP_184655943.1">
    <property type="nucleotide sequence ID" value="NZ_JACHBU010000012.1"/>
</dbReference>
<name>A0A7X0JQ76_9HYPH</name>
<evidence type="ECO:0000256" key="3">
    <source>
        <dbReference type="ARBA" id="ARBA00023015"/>
    </source>
</evidence>
<evidence type="ECO:0000256" key="2">
    <source>
        <dbReference type="ARBA" id="ARBA00022458"/>
    </source>
</evidence>
<dbReference type="InterPro" id="IPR036390">
    <property type="entry name" value="WH_DNA-bd_sf"/>
</dbReference>
<keyword evidence="2" id="KW-0536">Nodulation</keyword>
<comment type="similarity">
    <text evidence="1">Belongs to the LysR transcriptional regulatory family.</text>
</comment>
<evidence type="ECO:0000313" key="8">
    <source>
        <dbReference type="EMBL" id="MBB6510897.1"/>
    </source>
</evidence>
<comment type="caution">
    <text evidence="8">The sequence shown here is derived from an EMBL/GenBank/DDBJ whole genome shotgun (WGS) entry which is preliminary data.</text>
</comment>
<reference evidence="8 9" key="1">
    <citation type="submission" date="2020-08" db="EMBL/GenBank/DDBJ databases">
        <title>The Agave Microbiome: Exploring the role of microbial communities in plant adaptations to desert environments.</title>
        <authorList>
            <person name="Partida-Martinez L.P."/>
        </authorList>
    </citation>
    <scope>NUCLEOTIDE SEQUENCE [LARGE SCALE GENOMIC DNA]</scope>
    <source>
        <strain evidence="8 9">AS3.12</strain>
    </source>
</reference>
<keyword evidence="6" id="KW-0804">Transcription</keyword>
<keyword evidence="4 8" id="KW-0238">DNA-binding</keyword>
<sequence>MHLLNDDVRLMIMQKKNTPGIGHIDLRALRFLLEVLTRRSVTQAGEAMGLSQPASSRLLAQLRHAVGGDPLLVRSRSGGYVPTTRAAELLPQLREAIAATNRVFAQPVFDPETSVRSFRLATTDYGAAVVVPTLVRALHTEAPGMSLQLCAWGPQTLGDLEEGRADLALYTDETLPQGFHQAPLFKESFAFLLRNGHPILKAKDRSGHIAPSKLAALPRVVLLYPDGNETGVDDPLAAHGRPLGPGDLRTPHFLSAPLSVSGSDFVLCVPRRMADLVAAAGDLAVVDFPEADPFTYCVVWHDRAEMDAGLTWVRGRLEAARSAVSQD</sequence>
<evidence type="ECO:0000313" key="9">
    <source>
        <dbReference type="Proteomes" id="UP000585437"/>
    </source>
</evidence>
<dbReference type="PANTHER" id="PTHR30118">
    <property type="entry name" value="HTH-TYPE TRANSCRIPTIONAL REGULATOR LEUO-RELATED"/>
    <property type="match status" value="1"/>
</dbReference>
<feature type="domain" description="HTH lysR-type" evidence="7">
    <location>
        <begin position="24"/>
        <end position="83"/>
    </location>
</feature>
<dbReference type="Gene3D" id="1.10.10.10">
    <property type="entry name" value="Winged helix-like DNA-binding domain superfamily/Winged helix DNA-binding domain"/>
    <property type="match status" value="1"/>
</dbReference>